<dbReference type="CDD" id="cd01647">
    <property type="entry name" value="RT_LTR"/>
    <property type="match status" value="1"/>
</dbReference>
<dbReference type="Gene3D" id="3.10.10.10">
    <property type="entry name" value="HIV Type 1 Reverse Transcriptase, subunit A, domain 1"/>
    <property type="match status" value="1"/>
</dbReference>
<dbReference type="PROSITE" id="PS50879">
    <property type="entry name" value="RNASE_H_1"/>
    <property type="match status" value="1"/>
</dbReference>
<gene>
    <name evidence="2" type="ORF">EPI10_024715</name>
</gene>
<dbReference type="Pfam" id="PF13456">
    <property type="entry name" value="RVT_3"/>
    <property type="match status" value="1"/>
</dbReference>
<organism evidence="2 3">
    <name type="scientific">Gossypium australe</name>
    <dbReference type="NCBI Taxonomy" id="47621"/>
    <lineage>
        <taxon>Eukaryota</taxon>
        <taxon>Viridiplantae</taxon>
        <taxon>Streptophyta</taxon>
        <taxon>Embryophyta</taxon>
        <taxon>Tracheophyta</taxon>
        <taxon>Spermatophyta</taxon>
        <taxon>Magnoliopsida</taxon>
        <taxon>eudicotyledons</taxon>
        <taxon>Gunneridae</taxon>
        <taxon>Pentapetalae</taxon>
        <taxon>rosids</taxon>
        <taxon>malvids</taxon>
        <taxon>Malvales</taxon>
        <taxon>Malvaceae</taxon>
        <taxon>Malvoideae</taxon>
        <taxon>Gossypium</taxon>
    </lineage>
</organism>
<dbReference type="InterPro" id="IPR000477">
    <property type="entry name" value="RT_dom"/>
</dbReference>
<keyword evidence="2" id="KW-0548">Nucleotidyltransferase</keyword>
<dbReference type="GO" id="GO:0004523">
    <property type="term" value="F:RNA-DNA hybrid ribonuclease activity"/>
    <property type="evidence" value="ECO:0007669"/>
    <property type="project" value="InterPro"/>
</dbReference>
<dbReference type="InterPro" id="IPR053134">
    <property type="entry name" value="RNA-dir_DNA_polymerase"/>
</dbReference>
<dbReference type="EMBL" id="SMMG02000005">
    <property type="protein sequence ID" value="KAA3474422.1"/>
    <property type="molecule type" value="Genomic_DNA"/>
</dbReference>
<keyword evidence="3" id="KW-1185">Reference proteome</keyword>
<dbReference type="Gene3D" id="3.30.70.270">
    <property type="match status" value="1"/>
</dbReference>
<comment type="caution">
    <text evidence="2">The sequence shown here is derived from an EMBL/GenBank/DDBJ whole genome shotgun (WGS) entry which is preliminary data.</text>
</comment>
<dbReference type="Pfam" id="PF00078">
    <property type="entry name" value="RVT_1"/>
    <property type="match status" value="1"/>
</dbReference>
<dbReference type="OrthoDB" id="1928766at2759"/>
<dbReference type="PANTHER" id="PTHR24559:SF430">
    <property type="entry name" value="RNA-DIRECTED DNA POLYMERASE"/>
    <property type="match status" value="1"/>
</dbReference>
<evidence type="ECO:0000259" key="1">
    <source>
        <dbReference type="PROSITE" id="PS50879"/>
    </source>
</evidence>
<dbReference type="Gene3D" id="3.30.420.10">
    <property type="entry name" value="Ribonuclease H-like superfamily/Ribonuclease H"/>
    <property type="match status" value="1"/>
</dbReference>
<dbReference type="PANTHER" id="PTHR24559">
    <property type="entry name" value="TRANSPOSON TY3-I GAG-POL POLYPROTEIN"/>
    <property type="match status" value="1"/>
</dbReference>
<dbReference type="Proteomes" id="UP000325315">
    <property type="component" value="Unassembled WGS sequence"/>
</dbReference>
<dbReference type="InterPro" id="IPR043128">
    <property type="entry name" value="Rev_trsase/Diguanyl_cyclase"/>
</dbReference>
<reference evidence="2" key="1">
    <citation type="submission" date="2019-08" db="EMBL/GenBank/DDBJ databases">
        <authorList>
            <person name="Liu F."/>
        </authorList>
    </citation>
    <scope>NUCLEOTIDE SEQUENCE [LARGE SCALE GENOMIC DNA]</scope>
    <source>
        <strain evidence="2">PA1801</strain>
        <tissue evidence="2">Leaf</tissue>
    </source>
</reference>
<dbReference type="SUPFAM" id="SSF56672">
    <property type="entry name" value="DNA/RNA polymerases"/>
    <property type="match status" value="1"/>
</dbReference>
<proteinExistence type="predicted"/>
<evidence type="ECO:0000313" key="3">
    <source>
        <dbReference type="Proteomes" id="UP000325315"/>
    </source>
</evidence>
<sequence length="228" mass="26481">MLSTGFIREVVCPDWVSNIVMMKKANGKWRMYIDFTSLNKACPNDSFPLPSVDKLVDASSSLKFMSFMDAFSSYNQISMAQEDQDKIAFVKKEGLFFYRVMPFELKNAGATYQRLVNKIFKKQIARNVEVYVDDMLVKNSTLKGHIQNLNEWQYRLSFDFQTFNNVAEYEALILGLQLAPRLRVKELIIYIDSQFVAKQMNDEYEVKKPSLKKYHAIAVQLLAQFDKA</sequence>
<dbReference type="InterPro" id="IPR036397">
    <property type="entry name" value="RNaseH_sf"/>
</dbReference>
<name>A0A5B6VZQ6_9ROSI</name>
<evidence type="ECO:0000313" key="2">
    <source>
        <dbReference type="EMBL" id="KAA3474422.1"/>
    </source>
</evidence>
<accession>A0A5B6VZQ6</accession>
<feature type="domain" description="RNase H type-1" evidence="1">
    <location>
        <begin position="124"/>
        <end position="228"/>
    </location>
</feature>
<keyword evidence="2" id="KW-0695">RNA-directed DNA polymerase</keyword>
<dbReference type="GO" id="GO:0003676">
    <property type="term" value="F:nucleic acid binding"/>
    <property type="evidence" value="ECO:0007669"/>
    <property type="project" value="InterPro"/>
</dbReference>
<protein>
    <submittedName>
        <fullName evidence="2">RNA-directed DNA polymerase-like protein</fullName>
    </submittedName>
</protein>
<dbReference type="InterPro" id="IPR043502">
    <property type="entry name" value="DNA/RNA_pol_sf"/>
</dbReference>
<keyword evidence="2" id="KW-0808">Transferase</keyword>
<dbReference type="InterPro" id="IPR002156">
    <property type="entry name" value="RNaseH_domain"/>
</dbReference>
<dbReference type="GO" id="GO:0003964">
    <property type="term" value="F:RNA-directed DNA polymerase activity"/>
    <property type="evidence" value="ECO:0007669"/>
    <property type="project" value="UniProtKB-KW"/>
</dbReference>
<dbReference type="AlphaFoldDB" id="A0A5B6VZQ6"/>